<evidence type="ECO:0000256" key="7">
    <source>
        <dbReference type="HAMAP-Rule" id="MF_00100"/>
    </source>
</evidence>
<dbReference type="NCBIfam" id="TIGR00487">
    <property type="entry name" value="IF-2"/>
    <property type="match status" value="1"/>
</dbReference>
<reference evidence="10 11" key="1">
    <citation type="submission" date="2017-07" db="EMBL/GenBank/DDBJ databases">
        <title>Mechanisms for carbon and nitrogen cycling indicate functional differentiation within the Candidate Phyla Radiation.</title>
        <authorList>
            <person name="Danczak R.E."/>
            <person name="Johnston M.D."/>
            <person name="Kenah C."/>
            <person name="Slattery M."/>
            <person name="Wrighton K.C."/>
            <person name="Wilkins M.J."/>
        </authorList>
    </citation>
    <scope>NUCLEOTIDE SEQUENCE [LARGE SCALE GENOMIC DNA]</scope>
    <source>
        <strain evidence="10">Athens1014_28</strain>
    </source>
</reference>
<keyword evidence="7" id="KW-0963">Cytoplasm</keyword>
<feature type="domain" description="Tr-type G" evidence="9">
    <location>
        <begin position="124"/>
        <end position="299"/>
    </location>
</feature>
<keyword evidence="5 7" id="KW-0648">Protein biosynthesis</keyword>
<comment type="function">
    <text evidence="7 8">One of the essential components for the initiation of protein synthesis. Protects formylmethionyl-tRNA from spontaneous hydrolysis and promotes its binding to the 30S ribosomal subunits. Also involved in the hydrolysis of GTP during the formation of the 70S ribosomal complex.</text>
</comment>
<dbReference type="InterPro" id="IPR005225">
    <property type="entry name" value="Small_GTP-bd"/>
</dbReference>
<dbReference type="PROSITE" id="PS51722">
    <property type="entry name" value="G_TR_2"/>
    <property type="match status" value="1"/>
</dbReference>
<evidence type="ECO:0000256" key="4">
    <source>
        <dbReference type="ARBA" id="ARBA00022741"/>
    </source>
</evidence>
<dbReference type="GO" id="GO:0005737">
    <property type="term" value="C:cytoplasm"/>
    <property type="evidence" value="ECO:0007669"/>
    <property type="project" value="UniProtKB-SubCell"/>
</dbReference>
<dbReference type="Pfam" id="PF22042">
    <property type="entry name" value="EF-G_D2"/>
    <property type="match status" value="1"/>
</dbReference>
<comment type="similarity">
    <text evidence="1 7 8">Belongs to the TRAFAC class translation factor GTPase superfamily. Classic translation factor GTPase family. IF-2 subfamily.</text>
</comment>
<dbReference type="InterPro" id="IPR015760">
    <property type="entry name" value="TIF_IF2"/>
</dbReference>
<dbReference type="Proteomes" id="UP000316495">
    <property type="component" value="Unassembled WGS sequence"/>
</dbReference>
<evidence type="ECO:0000256" key="5">
    <source>
        <dbReference type="ARBA" id="ARBA00022917"/>
    </source>
</evidence>
<dbReference type="InterPro" id="IPR000178">
    <property type="entry name" value="TF_IF2_bacterial-like"/>
</dbReference>
<protein>
    <recommendedName>
        <fullName evidence="2 7">Translation initiation factor IF-2</fullName>
    </recommendedName>
</protein>
<organism evidence="10 11">
    <name type="scientific">Candidatus Berkelbacteria bacterium Athens1014_28</name>
    <dbReference type="NCBI Taxonomy" id="2017145"/>
    <lineage>
        <taxon>Bacteria</taxon>
        <taxon>Candidatus Berkelbacteria</taxon>
    </lineage>
</organism>
<feature type="binding site" evidence="7">
    <location>
        <begin position="185"/>
        <end position="189"/>
    </location>
    <ligand>
        <name>GTP</name>
        <dbReference type="ChEBI" id="CHEBI:37565"/>
    </ligand>
</feature>
<dbReference type="Pfam" id="PF00009">
    <property type="entry name" value="GTP_EFTU"/>
    <property type="match status" value="1"/>
</dbReference>
<comment type="subcellular location">
    <subcellularLocation>
        <location evidence="7">Cytoplasm</location>
    </subcellularLocation>
</comment>
<dbReference type="PRINTS" id="PR00315">
    <property type="entry name" value="ELONGATNFCT"/>
</dbReference>
<dbReference type="Pfam" id="PF11987">
    <property type="entry name" value="IF-2"/>
    <property type="match status" value="1"/>
</dbReference>
<feature type="binding site" evidence="7">
    <location>
        <begin position="133"/>
        <end position="140"/>
    </location>
    <ligand>
        <name>GTP</name>
        <dbReference type="ChEBI" id="CHEBI:37565"/>
    </ligand>
</feature>
<dbReference type="AlphaFoldDB" id="A0A554LN51"/>
<keyword evidence="6 7" id="KW-0342">GTP-binding</keyword>
<dbReference type="SUPFAM" id="SSF52540">
    <property type="entry name" value="P-loop containing nucleoside triphosphate hydrolases"/>
    <property type="match status" value="1"/>
</dbReference>
<dbReference type="InterPro" id="IPR023115">
    <property type="entry name" value="TIF_IF2_dom3"/>
</dbReference>
<keyword evidence="4 7" id="KW-0547">Nucleotide-binding</keyword>
<evidence type="ECO:0000256" key="6">
    <source>
        <dbReference type="ARBA" id="ARBA00023134"/>
    </source>
</evidence>
<dbReference type="GO" id="GO:0003743">
    <property type="term" value="F:translation initiation factor activity"/>
    <property type="evidence" value="ECO:0007669"/>
    <property type="project" value="UniProtKB-UniRule"/>
</dbReference>
<evidence type="ECO:0000256" key="2">
    <source>
        <dbReference type="ARBA" id="ARBA00020675"/>
    </source>
</evidence>
<comment type="caution">
    <text evidence="10">The sequence shown here is derived from an EMBL/GenBank/DDBJ whole genome shotgun (WGS) entry which is preliminary data.</text>
</comment>
<dbReference type="InterPro" id="IPR053905">
    <property type="entry name" value="EF-G-like_DII"/>
</dbReference>
<dbReference type="InterPro" id="IPR006847">
    <property type="entry name" value="IF2_N"/>
</dbReference>
<evidence type="ECO:0000313" key="11">
    <source>
        <dbReference type="Proteomes" id="UP000316495"/>
    </source>
</evidence>
<dbReference type="InterPro" id="IPR009000">
    <property type="entry name" value="Transl_B-barrel_sf"/>
</dbReference>
<dbReference type="PANTHER" id="PTHR43381">
    <property type="entry name" value="TRANSLATION INITIATION FACTOR IF-2-RELATED"/>
    <property type="match status" value="1"/>
</dbReference>
<evidence type="ECO:0000259" key="9">
    <source>
        <dbReference type="PROSITE" id="PS51722"/>
    </source>
</evidence>
<dbReference type="EMBL" id="VMGN01000016">
    <property type="protein sequence ID" value="TSC94303.1"/>
    <property type="molecule type" value="Genomic_DNA"/>
</dbReference>
<dbReference type="Gene3D" id="3.40.50.10050">
    <property type="entry name" value="Translation initiation factor IF- 2, domain 3"/>
    <property type="match status" value="1"/>
</dbReference>
<dbReference type="PANTHER" id="PTHR43381:SF5">
    <property type="entry name" value="TR-TYPE G DOMAIN-CONTAINING PROTEIN"/>
    <property type="match status" value="1"/>
</dbReference>
<dbReference type="Pfam" id="PF04760">
    <property type="entry name" value="IF2_N"/>
    <property type="match status" value="1"/>
</dbReference>
<dbReference type="FunFam" id="3.40.50.300:FF:000019">
    <property type="entry name" value="Translation initiation factor IF-2"/>
    <property type="match status" value="1"/>
</dbReference>
<dbReference type="InterPro" id="IPR036925">
    <property type="entry name" value="TIF_IF2_dom3_sf"/>
</dbReference>
<sequence>MAQKKRKLSKKEQKAVNKRGIFENSNFRPVQNQPEDIKEKKKVYIPEVIGVKDFAEISGIPVTEVISHLIKNGVLANINENIDFETAEIIGDDLGLEVISKKKDETESIEAERETISSDKNLPFRPPVVTIMGHVDHGKTTLLDTIRKEHVASGESGGITQHISAYQIEVSDKSSKKKRPITFIDTPGHSAFSAMRSHGASIADIVVLIVAADDGVMPQTIEVIEQAKIHNVPIIVAINKVDLPNADTMKTKQQLSEHGIITEEWGGKTVVVELSAKTGKGVEELLEMILLKADVMELRADPQSPATGIVIESHIHRGAGALAVVLIENGTLNLSDCVTIGAVCGKIRILEDFTGKGIISAGPSMPVRVAGLHSLPDFGERLVSFESEKEARMAAKRFEERNFTRRYAAKSIKENDDKIKVLNLIIKSDVAGSLEAIKKMLSEITHPELQIKIVSEGVGAVSESDVAMAQATKAVIMAFRISTLISAKKIIEKEKLTILEYSVIYELIDDVKRILEEMLSPIVHEIETGSGEILAEFRNDKKATVIGFRVNSGQFDKGMKVKIISGKDEIWRGEILSLRREKEQVSSVPVSVEAGVCLAPGAKYNIGDKIVAFRIEEEKQKL</sequence>
<feature type="binding site" evidence="7">
    <location>
        <begin position="239"/>
        <end position="242"/>
    </location>
    <ligand>
        <name>GTP</name>
        <dbReference type="ChEBI" id="CHEBI:37565"/>
    </ligand>
</feature>
<dbReference type="InterPro" id="IPR027417">
    <property type="entry name" value="P-loop_NTPase"/>
</dbReference>
<gene>
    <name evidence="7" type="primary">infB</name>
    <name evidence="10" type="ORF">Athens101428_346</name>
</gene>
<proteinExistence type="inferred from homology"/>
<evidence type="ECO:0000313" key="10">
    <source>
        <dbReference type="EMBL" id="TSC94303.1"/>
    </source>
</evidence>
<evidence type="ECO:0000256" key="8">
    <source>
        <dbReference type="RuleBase" id="RU000644"/>
    </source>
</evidence>
<keyword evidence="3 7" id="KW-0396">Initiation factor</keyword>
<dbReference type="NCBIfam" id="TIGR00231">
    <property type="entry name" value="small_GTP"/>
    <property type="match status" value="1"/>
</dbReference>
<dbReference type="Gene3D" id="3.40.50.300">
    <property type="entry name" value="P-loop containing nucleotide triphosphate hydrolases"/>
    <property type="match status" value="1"/>
</dbReference>
<dbReference type="GO" id="GO:0003924">
    <property type="term" value="F:GTPase activity"/>
    <property type="evidence" value="ECO:0007669"/>
    <property type="project" value="UniProtKB-UniRule"/>
</dbReference>
<dbReference type="InterPro" id="IPR000795">
    <property type="entry name" value="T_Tr_GTP-bd_dom"/>
</dbReference>
<dbReference type="Gene3D" id="2.40.30.10">
    <property type="entry name" value="Translation factors"/>
    <property type="match status" value="2"/>
</dbReference>
<dbReference type="CDD" id="cd01887">
    <property type="entry name" value="IF2_eIF5B"/>
    <property type="match status" value="1"/>
</dbReference>
<dbReference type="GO" id="GO:0005525">
    <property type="term" value="F:GTP binding"/>
    <property type="evidence" value="ECO:0007669"/>
    <property type="project" value="UniProtKB-KW"/>
</dbReference>
<evidence type="ECO:0000256" key="3">
    <source>
        <dbReference type="ARBA" id="ARBA00022540"/>
    </source>
</evidence>
<dbReference type="SUPFAM" id="SSF50447">
    <property type="entry name" value="Translation proteins"/>
    <property type="match status" value="2"/>
</dbReference>
<dbReference type="HAMAP" id="MF_00100_B">
    <property type="entry name" value="IF_2_B"/>
    <property type="match status" value="1"/>
</dbReference>
<name>A0A554LN51_9BACT</name>
<comment type="caution">
    <text evidence="7">Lacks conserved residue(s) required for the propagation of feature annotation.</text>
</comment>
<evidence type="ECO:0000256" key="1">
    <source>
        <dbReference type="ARBA" id="ARBA00007733"/>
    </source>
</evidence>
<dbReference type="FunFam" id="3.40.50.10050:FF:000001">
    <property type="entry name" value="Translation initiation factor IF-2"/>
    <property type="match status" value="1"/>
</dbReference>
<accession>A0A554LN51</accession>
<dbReference type="SUPFAM" id="SSF52156">
    <property type="entry name" value="Initiation factor IF2/eIF5b, domain 3"/>
    <property type="match status" value="1"/>
</dbReference>